<protein>
    <submittedName>
        <fullName evidence="2">TIL domain-containing protein</fullName>
    </submittedName>
</protein>
<accession>A0AC35U796</accession>
<evidence type="ECO:0000313" key="1">
    <source>
        <dbReference type="Proteomes" id="UP000095286"/>
    </source>
</evidence>
<reference evidence="2" key="1">
    <citation type="submission" date="2016-11" db="UniProtKB">
        <authorList>
            <consortium name="WormBaseParasite"/>
        </authorList>
    </citation>
    <scope>IDENTIFICATION</scope>
    <source>
        <strain evidence="2">KR3021</strain>
    </source>
</reference>
<dbReference type="WBParaSite" id="RSKR_0000810600.1">
    <property type="protein sequence ID" value="RSKR_0000810600.1"/>
    <property type="gene ID" value="RSKR_0000810600"/>
</dbReference>
<evidence type="ECO:0000313" key="2">
    <source>
        <dbReference type="WBParaSite" id="RSKR_0000810600.1"/>
    </source>
</evidence>
<name>A0AC35U796_9BILA</name>
<organism evidence="1 2">
    <name type="scientific">Rhabditophanes sp. KR3021</name>
    <dbReference type="NCBI Taxonomy" id="114890"/>
    <lineage>
        <taxon>Eukaryota</taxon>
        <taxon>Metazoa</taxon>
        <taxon>Ecdysozoa</taxon>
        <taxon>Nematoda</taxon>
        <taxon>Chromadorea</taxon>
        <taxon>Rhabditida</taxon>
        <taxon>Tylenchina</taxon>
        <taxon>Panagrolaimomorpha</taxon>
        <taxon>Strongyloidoidea</taxon>
        <taxon>Alloionematidae</taxon>
        <taxon>Rhabditophanes</taxon>
    </lineage>
</organism>
<sequence>MSRILILFVFALISTTHCANEKNCPEGQVYIQCMPCQLNCPPPENPDAVKMCGMYCRPGCACPFPKLLNDQGKCVEKSDCPRKMSKRLTEDDKPQDPRCPNNAEYKECTNICPEKHCGNIFVVSACQSLRCGPPNCQCRPGFVRSNGQQNDSDCVRREACPKQ</sequence>
<proteinExistence type="predicted"/>
<dbReference type="Proteomes" id="UP000095286">
    <property type="component" value="Unplaced"/>
</dbReference>